<sequence>MNLWMQVGKGLYRIQQHVLRETYRCRNSNAAA</sequence>
<reference evidence="1 2" key="1">
    <citation type="submission" date="2015-07" db="EMBL/GenBank/DDBJ databases">
        <authorList>
            <consortium name="Pathogen Informatics"/>
        </authorList>
    </citation>
    <scope>NUCLEOTIDE SEQUENCE [LARGE SCALE GENOMIC DNA]</scope>
    <source>
        <strain evidence="1 2">A316</strain>
    </source>
</reference>
<protein>
    <submittedName>
        <fullName evidence="1">Uncharacterized protein</fullName>
    </submittedName>
</protein>
<gene>
    <name evidence="1" type="ORF">ERS013200_00225</name>
</gene>
<accession>A0A655WTM7</accession>
<evidence type="ECO:0000313" key="2">
    <source>
        <dbReference type="Proteomes" id="UP000041770"/>
    </source>
</evidence>
<dbReference type="Proteomes" id="UP000041770">
    <property type="component" value="Unassembled WGS sequence"/>
</dbReference>
<evidence type="ECO:0000313" key="1">
    <source>
        <dbReference type="EMBL" id="CSB97588.1"/>
    </source>
</evidence>
<dbReference type="EMBL" id="CWQY01000001">
    <property type="protein sequence ID" value="CSB97588.1"/>
    <property type="molecule type" value="Genomic_DNA"/>
</dbReference>
<dbReference type="AlphaFoldDB" id="A0A655WTM7"/>
<organism evidence="1 2">
    <name type="scientific">Vibrio cholerae</name>
    <dbReference type="NCBI Taxonomy" id="666"/>
    <lineage>
        <taxon>Bacteria</taxon>
        <taxon>Pseudomonadati</taxon>
        <taxon>Pseudomonadota</taxon>
        <taxon>Gammaproteobacteria</taxon>
        <taxon>Vibrionales</taxon>
        <taxon>Vibrionaceae</taxon>
        <taxon>Vibrio</taxon>
    </lineage>
</organism>
<proteinExistence type="predicted"/>
<name>A0A655WTM7_VIBCL</name>